<dbReference type="Pfam" id="PF00156">
    <property type="entry name" value="Pribosyltran"/>
    <property type="match status" value="1"/>
</dbReference>
<dbReference type="EMBL" id="JALEMU010000113">
    <property type="protein sequence ID" value="MCI5756023.1"/>
    <property type="molecule type" value="Genomic_DNA"/>
</dbReference>
<evidence type="ECO:0000259" key="7">
    <source>
        <dbReference type="Pfam" id="PF00156"/>
    </source>
</evidence>
<comment type="subcellular location">
    <subcellularLocation>
        <location evidence="5">Cytoplasm</location>
    </subcellularLocation>
</comment>
<feature type="domain" description="Phosphoribosyltransferase" evidence="7">
    <location>
        <begin position="52"/>
        <end position="157"/>
    </location>
</feature>
<dbReference type="HAMAP" id="MF_01184">
    <property type="entry name" value="XPRTase"/>
    <property type="match status" value="1"/>
</dbReference>
<feature type="binding site" evidence="5">
    <location>
        <begin position="128"/>
        <end position="132"/>
    </location>
    <ligand>
        <name>5-phospho-alpha-D-ribose 1-diphosphate</name>
        <dbReference type="ChEBI" id="CHEBI:58017"/>
    </ligand>
</feature>
<dbReference type="NCBIfam" id="TIGR01744">
    <property type="entry name" value="XPRTase"/>
    <property type="match status" value="1"/>
</dbReference>
<gene>
    <name evidence="5" type="primary">xpt</name>
    <name evidence="8" type="ORF">MR241_06990</name>
</gene>
<dbReference type="GO" id="GO:0006166">
    <property type="term" value="P:purine ribonucleoside salvage"/>
    <property type="evidence" value="ECO:0007669"/>
    <property type="project" value="UniProtKB-KW"/>
</dbReference>
<keyword evidence="2 5" id="KW-0328">Glycosyltransferase</keyword>
<evidence type="ECO:0000256" key="1">
    <source>
        <dbReference type="ARBA" id="ARBA00022490"/>
    </source>
</evidence>
<dbReference type="Proteomes" id="UP001139365">
    <property type="component" value="Unassembled WGS sequence"/>
</dbReference>
<organism evidence="8 9">
    <name type="scientific">Candidatus Colimorpha enterica</name>
    <dbReference type="NCBI Taxonomy" id="3083063"/>
    <lineage>
        <taxon>Bacteria</taxon>
        <taxon>Pseudomonadati</taxon>
        <taxon>Bacteroidota</taxon>
        <taxon>Bacteroidia</taxon>
        <taxon>Bacteroidales</taxon>
        <taxon>Candidatus Colimorpha</taxon>
    </lineage>
</organism>
<dbReference type="GO" id="GO:0032265">
    <property type="term" value="P:XMP salvage"/>
    <property type="evidence" value="ECO:0007669"/>
    <property type="project" value="UniProtKB-UniRule"/>
</dbReference>
<comment type="caution">
    <text evidence="8">The sequence shown here is derived from an EMBL/GenBank/DDBJ whole genome shotgun (WGS) entry which is preliminary data.</text>
</comment>
<dbReference type="PANTHER" id="PTHR43864:SF1">
    <property type="entry name" value="XANTHINE PHOSPHORIBOSYLTRANSFERASE"/>
    <property type="match status" value="1"/>
</dbReference>
<dbReference type="GO" id="GO:0046110">
    <property type="term" value="P:xanthine metabolic process"/>
    <property type="evidence" value="ECO:0007669"/>
    <property type="project" value="UniProtKB-UniRule"/>
</dbReference>
<dbReference type="InterPro" id="IPR029057">
    <property type="entry name" value="PRTase-like"/>
</dbReference>
<comment type="catalytic activity">
    <reaction evidence="5">
        <text>XMP + diphosphate = xanthine + 5-phospho-alpha-D-ribose 1-diphosphate</text>
        <dbReference type="Rhea" id="RHEA:10800"/>
        <dbReference type="ChEBI" id="CHEBI:17712"/>
        <dbReference type="ChEBI" id="CHEBI:33019"/>
        <dbReference type="ChEBI" id="CHEBI:57464"/>
        <dbReference type="ChEBI" id="CHEBI:58017"/>
        <dbReference type="EC" id="2.4.2.22"/>
    </reaction>
</comment>
<comment type="function">
    <text evidence="5">Converts the preformed base xanthine, a product of nucleic acid breakdown, to xanthosine 5'-monophosphate (XMP), so it can be reused for RNA or DNA synthesis.</text>
</comment>
<evidence type="ECO:0000313" key="9">
    <source>
        <dbReference type="Proteomes" id="UP001139365"/>
    </source>
</evidence>
<evidence type="ECO:0000313" key="8">
    <source>
        <dbReference type="EMBL" id="MCI5756023.1"/>
    </source>
</evidence>
<feature type="binding site" evidence="5">
    <location>
        <position position="156"/>
    </location>
    <ligand>
        <name>xanthine</name>
        <dbReference type="ChEBI" id="CHEBI:17712"/>
    </ligand>
</feature>
<keyword evidence="3 5" id="KW-0808">Transferase</keyword>
<dbReference type="InterPro" id="IPR000836">
    <property type="entry name" value="PRTase_dom"/>
</dbReference>
<dbReference type="GO" id="GO:0000310">
    <property type="term" value="F:xanthine phosphoribosyltransferase activity"/>
    <property type="evidence" value="ECO:0007669"/>
    <property type="project" value="UniProtKB-UniRule"/>
</dbReference>
<dbReference type="GO" id="GO:0005737">
    <property type="term" value="C:cytoplasm"/>
    <property type="evidence" value="ECO:0007669"/>
    <property type="project" value="UniProtKB-SubCell"/>
</dbReference>
<reference evidence="8 9" key="1">
    <citation type="submission" date="2022-03" db="EMBL/GenBank/DDBJ databases">
        <title>Metagenome-assembled genomes from swine fecal metagenomes.</title>
        <authorList>
            <person name="Holman D.B."/>
            <person name="Kommadath A."/>
        </authorList>
    </citation>
    <scope>NUCLEOTIDE SEQUENCE [LARGE SCALE GENOMIC DNA]</scope>
    <source>
        <strain evidence="8">SUG147</strain>
    </source>
</reference>
<sequence>MKILEERIIKDGRVLPGNVLKVDSFLNHMIDVPFVCELGKEFRRLFETSGVTKILTIEASGIGLACLTAQYFGVPVVFAKKSRTSNISSEVYSTPVESYTHGNTNNVIVSKQYLGAGDRVLIIDDFLATGNALKGLIELCRLAGADVVGCGIAIEKRYQHGGDALRAENIRVESLALIDSMENGNIVFSQI</sequence>
<protein>
    <recommendedName>
        <fullName evidence="5 6">Xanthine phosphoribosyltransferase</fullName>
        <shortName evidence="5">XPRTase</shortName>
        <ecNumber evidence="5 6">2.4.2.22</ecNumber>
    </recommendedName>
</protein>
<comment type="pathway">
    <text evidence="5">Purine metabolism; XMP biosynthesis via salvage pathway; XMP from xanthine: step 1/1.</text>
</comment>
<proteinExistence type="inferred from homology"/>
<evidence type="ECO:0000256" key="6">
    <source>
        <dbReference type="NCBIfam" id="TIGR01744"/>
    </source>
</evidence>
<dbReference type="EC" id="2.4.2.22" evidence="5 6"/>
<evidence type="ECO:0000256" key="5">
    <source>
        <dbReference type="HAMAP-Rule" id="MF_01184"/>
    </source>
</evidence>
<dbReference type="InterPro" id="IPR010079">
    <property type="entry name" value="Xanthine_PRibTrfase"/>
</dbReference>
<dbReference type="InterPro" id="IPR050118">
    <property type="entry name" value="Pur/Pyrimidine_PRTase"/>
</dbReference>
<dbReference type="SUPFAM" id="SSF53271">
    <property type="entry name" value="PRTase-like"/>
    <property type="match status" value="1"/>
</dbReference>
<accession>A0AAE3FK55</accession>
<comment type="similarity">
    <text evidence="5">Belongs to the purine/pyrimidine phosphoribosyltransferase family. Xpt subfamily.</text>
</comment>
<evidence type="ECO:0000256" key="3">
    <source>
        <dbReference type="ARBA" id="ARBA00022679"/>
    </source>
</evidence>
<evidence type="ECO:0000256" key="4">
    <source>
        <dbReference type="ARBA" id="ARBA00022726"/>
    </source>
</evidence>
<keyword evidence="1 5" id="KW-0963">Cytoplasm</keyword>
<feature type="binding site" evidence="5">
    <location>
        <position position="20"/>
    </location>
    <ligand>
        <name>xanthine</name>
        <dbReference type="ChEBI" id="CHEBI:17712"/>
    </ligand>
</feature>
<dbReference type="PANTHER" id="PTHR43864">
    <property type="entry name" value="HYPOXANTHINE/GUANINE PHOSPHORIBOSYLTRANSFERASE"/>
    <property type="match status" value="1"/>
</dbReference>
<comment type="subunit">
    <text evidence="5">Homodimer.</text>
</comment>
<dbReference type="Gene3D" id="3.40.50.2020">
    <property type="match status" value="1"/>
</dbReference>
<feature type="binding site" evidence="5">
    <location>
        <position position="27"/>
    </location>
    <ligand>
        <name>xanthine</name>
        <dbReference type="ChEBI" id="CHEBI:17712"/>
    </ligand>
</feature>
<name>A0AAE3FK55_9BACT</name>
<dbReference type="AlphaFoldDB" id="A0AAE3FK55"/>
<keyword evidence="4 5" id="KW-0660">Purine salvage</keyword>
<dbReference type="CDD" id="cd06223">
    <property type="entry name" value="PRTases_typeI"/>
    <property type="match status" value="1"/>
</dbReference>
<evidence type="ECO:0000256" key="2">
    <source>
        <dbReference type="ARBA" id="ARBA00022676"/>
    </source>
</evidence>
<dbReference type="NCBIfam" id="NF006671">
    <property type="entry name" value="PRK09219.1"/>
    <property type="match status" value="1"/>
</dbReference>